<accession>A0A5S3Z0D4</accession>
<comment type="caution">
    <text evidence="4">The sequence shown here is derived from an EMBL/GenBank/DDBJ whole genome shotgun (WGS) entry which is preliminary data.</text>
</comment>
<reference evidence="5" key="2">
    <citation type="submission" date="2019-06" db="EMBL/GenBank/DDBJ databases">
        <title>Co-occurence of chitin degradation, pigmentation and bioactivity in marine Pseudoalteromonas.</title>
        <authorList>
            <person name="Sonnenschein E.C."/>
            <person name="Bech P.K."/>
        </authorList>
    </citation>
    <scope>NUCLEOTIDE SEQUENCE [LARGE SCALE GENOMIC DNA]</scope>
    <source>
        <strain evidence="5">S2897</strain>
    </source>
</reference>
<dbReference type="EMBL" id="PNCG01000024">
    <property type="protein sequence ID" value="TMP85521.1"/>
    <property type="molecule type" value="Genomic_DNA"/>
</dbReference>
<evidence type="ECO:0000313" key="5">
    <source>
        <dbReference type="Proteomes" id="UP000305874"/>
    </source>
</evidence>
<dbReference type="InterPro" id="IPR028081">
    <property type="entry name" value="Leu-bd"/>
</dbReference>
<organism evidence="4 5">
    <name type="scientific">Pseudoalteromonas ruthenica</name>
    <dbReference type="NCBI Taxonomy" id="151081"/>
    <lineage>
        <taxon>Bacteria</taxon>
        <taxon>Pseudomonadati</taxon>
        <taxon>Pseudomonadota</taxon>
        <taxon>Gammaproteobacteria</taxon>
        <taxon>Alteromonadales</taxon>
        <taxon>Pseudoalteromonadaceae</taxon>
        <taxon>Pseudoalteromonas</taxon>
    </lineage>
</organism>
<dbReference type="Gene3D" id="3.40.50.2300">
    <property type="match status" value="2"/>
</dbReference>
<dbReference type="Proteomes" id="UP000305874">
    <property type="component" value="Unassembled WGS sequence"/>
</dbReference>
<dbReference type="PANTHER" id="PTHR47235">
    <property type="entry name" value="BLR6548 PROTEIN"/>
    <property type="match status" value="1"/>
</dbReference>
<proteinExistence type="inferred from homology"/>
<dbReference type="Pfam" id="PF13458">
    <property type="entry name" value="Peripla_BP_6"/>
    <property type="match status" value="1"/>
</dbReference>
<protein>
    <submittedName>
        <fullName evidence="4">ABC transporter substrate-binding protein</fullName>
    </submittedName>
</protein>
<keyword evidence="2" id="KW-0732">Signal</keyword>
<evidence type="ECO:0000313" key="4">
    <source>
        <dbReference type="EMBL" id="TMP85521.1"/>
    </source>
</evidence>
<dbReference type="CDD" id="cd19978">
    <property type="entry name" value="PBP1_ABC_ligand_binding-like"/>
    <property type="match status" value="1"/>
</dbReference>
<dbReference type="InterPro" id="IPR028082">
    <property type="entry name" value="Peripla_BP_I"/>
</dbReference>
<reference evidence="4 5" key="1">
    <citation type="submission" date="2017-12" db="EMBL/GenBank/DDBJ databases">
        <authorList>
            <person name="Paulsen S."/>
            <person name="Gram L.K."/>
        </authorList>
    </citation>
    <scope>NUCLEOTIDE SEQUENCE [LARGE SCALE GENOMIC DNA]</scope>
    <source>
        <strain evidence="4 5">S2897</strain>
    </source>
</reference>
<feature type="domain" description="Leucine-binding protein" evidence="3">
    <location>
        <begin position="26"/>
        <end position="309"/>
    </location>
</feature>
<gene>
    <name evidence="4" type="ORF">CWC05_17965</name>
</gene>
<comment type="similarity">
    <text evidence="1">Belongs to the leucine-binding protein family.</text>
</comment>
<name>A0A5S3Z0D4_9GAMM</name>
<dbReference type="AlphaFoldDB" id="A0A5S3Z0D4"/>
<evidence type="ECO:0000256" key="2">
    <source>
        <dbReference type="ARBA" id="ARBA00022729"/>
    </source>
</evidence>
<dbReference type="RefSeq" id="WP_138549038.1">
    <property type="nucleotide sequence ID" value="NZ_PNCG01000024.1"/>
</dbReference>
<evidence type="ECO:0000256" key="1">
    <source>
        <dbReference type="ARBA" id="ARBA00010062"/>
    </source>
</evidence>
<dbReference type="SUPFAM" id="SSF53822">
    <property type="entry name" value="Periplasmic binding protein-like I"/>
    <property type="match status" value="1"/>
</dbReference>
<sequence length="360" mass="39233">MLSALLLSLTLDVAMPVATKQKQSLSLGMSCALTGPAQEIGKALKIGAQLYFDNHNRHSDTIINLTVLDDGYEPINTVANTHEFITQRKVDALFGYMGTPTTAAIVDLISKHQVPLLFPYSGAAFLRNLETSNVINLRTSYDDEAMAHAQYFKDRGVKSVGIVIQADEFGLEAGSSTLKALASKGLAVKQTARFRRNTQDLAIALKKLLPLRLDAIVLIGTYVPVAEFINTAAEQGQEPWFAAMSFTSESALRPHLKQSSRAIVTEVVADPNTCQQPLCEAFRRDFSAAGMSKANRLHFEGYLNAYAMTLIAEFCQQRQAPMSSCIAQNGALISSQDPQLATLFKLSKPVGENSYIVPLN</sequence>
<evidence type="ECO:0000259" key="3">
    <source>
        <dbReference type="Pfam" id="PF13458"/>
    </source>
</evidence>
<dbReference type="PANTHER" id="PTHR47235:SF1">
    <property type="entry name" value="BLR6548 PROTEIN"/>
    <property type="match status" value="1"/>
</dbReference>